<name>A0A183ME48_9TREM</name>
<keyword evidence="2" id="KW-1185">Reference proteome</keyword>
<dbReference type="Proteomes" id="UP000277204">
    <property type="component" value="Unassembled WGS sequence"/>
</dbReference>
<evidence type="ECO:0000313" key="2">
    <source>
        <dbReference type="Proteomes" id="UP000277204"/>
    </source>
</evidence>
<accession>A0A183ME48</accession>
<evidence type="ECO:0000313" key="1">
    <source>
        <dbReference type="EMBL" id="VDP15549.1"/>
    </source>
</evidence>
<protein>
    <submittedName>
        <fullName evidence="1">Uncharacterized protein</fullName>
    </submittedName>
</protein>
<gene>
    <name evidence="1" type="ORF">SMRZ_LOCUS14323</name>
</gene>
<dbReference type="AlphaFoldDB" id="A0A183ME48"/>
<reference evidence="1 2" key="1">
    <citation type="submission" date="2018-11" db="EMBL/GenBank/DDBJ databases">
        <authorList>
            <consortium name="Pathogen Informatics"/>
        </authorList>
    </citation>
    <scope>NUCLEOTIDE SEQUENCE [LARGE SCALE GENOMIC DNA]</scope>
    <source>
        <strain evidence="1 2">Zambia</strain>
    </source>
</reference>
<sequence length="71" mass="8728">MKVFQFIDSLKEIMNFNVNHNHYWNNDSHSYNNNDNNNNNTNSNNNNADWKIFHIERYKFLWDIYISKTVI</sequence>
<proteinExistence type="predicted"/>
<organism evidence="1 2">
    <name type="scientific">Schistosoma margrebowiei</name>
    <dbReference type="NCBI Taxonomy" id="48269"/>
    <lineage>
        <taxon>Eukaryota</taxon>
        <taxon>Metazoa</taxon>
        <taxon>Spiralia</taxon>
        <taxon>Lophotrochozoa</taxon>
        <taxon>Platyhelminthes</taxon>
        <taxon>Trematoda</taxon>
        <taxon>Digenea</taxon>
        <taxon>Strigeidida</taxon>
        <taxon>Schistosomatoidea</taxon>
        <taxon>Schistosomatidae</taxon>
        <taxon>Schistosoma</taxon>
    </lineage>
</organism>
<dbReference type="EMBL" id="UZAI01016772">
    <property type="protein sequence ID" value="VDP15549.1"/>
    <property type="molecule type" value="Genomic_DNA"/>
</dbReference>